<accession>A0A6N4TJG6</accession>
<reference evidence="2" key="1">
    <citation type="submission" date="2019-05" db="EMBL/GenBank/DDBJ databases">
        <title>Complete genome sequencing of Absiella argi strain JCM 30884.</title>
        <authorList>
            <person name="Sakamoto M."/>
            <person name="Murakami T."/>
            <person name="Mori H."/>
        </authorList>
    </citation>
    <scope>NUCLEOTIDE SEQUENCE [LARGE SCALE GENOMIC DNA]</scope>
    <source>
        <strain evidence="2">JCM 30884</strain>
    </source>
</reference>
<organism evidence="1 2">
    <name type="scientific">Amedibacterium intestinale</name>
    <dbReference type="NCBI Taxonomy" id="2583452"/>
    <lineage>
        <taxon>Bacteria</taxon>
        <taxon>Bacillati</taxon>
        <taxon>Bacillota</taxon>
        <taxon>Erysipelotrichia</taxon>
        <taxon>Erysipelotrichales</taxon>
        <taxon>Erysipelotrichaceae</taxon>
        <taxon>Amedibacterium</taxon>
    </lineage>
</organism>
<dbReference type="Gene3D" id="2.50.20.10">
    <property type="entry name" value="Lipoprotein localisation LolA/LolB/LppX"/>
    <property type="match status" value="1"/>
</dbReference>
<dbReference type="Proteomes" id="UP000464754">
    <property type="component" value="Chromosome"/>
</dbReference>
<proteinExistence type="predicted"/>
<dbReference type="EMBL" id="AP019695">
    <property type="protein sequence ID" value="BBK22943.1"/>
    <property type="molecule type" value="Genomic_DNA"/>
</dbReference>
<dbReference type="InterPro" id="IPR029046">
    <property type="entry name" value="LolA/LolB/LppX"/>
</dbReference>
<keyword evidence="2" id="KW-1185">Reference proteome</keyword>
<dbReference type="AlphaFoldDB" id="A0A6N4TJG6"/>
<evidence type="ECO:0000313" key="2">
    <source>
        <dbReference type="Proteomes" id="UP000464754"/>
    </source>
</evidence>
<dbReference type="SUPFAM" id="SSF89392">
    <property type="entry name" value="Prokaryotic lipoproteins and lipoprotein localization factors"/>
    <property type="match status" value="1"/>
</dbReference>
<evidence type="ECO:0000313" key="1">
    <source>
        <dbReference type="EMBL" id="BBK22943.1"/>
    </source>
</evidence>
<name>A0A6N4TJG6_9FIRM</name>
<protein>
    <submittedName>
        <fullName evidence="1">Sporulation protein YdcC</fullName>
    </submittedName>
</protein>
<gene>
    <name evidence="1" type="primary">ydcC</name>
    <name evidence="1" type="ORF">Aargi30884_18460</name>
</gene>
<dbReference type="RefSeq" id="WP_115716560.1">
    <property type="nucleotide sequence ID" value="NZ_AP019695.1"/>
</dbReference>
<dbReference type="KEGG" id="aarg:Aargi30884_18460"/>
<sequence>MKTKIIAGAGTILLIAVLLVVLRPASFTSTLQKQVDKMDGYVLKGDMEISKGENLKTYALEVGYHKGDVQQFKVSLTDKELNQEQQILKNKDGVFVITPSLNQIFKFEGDWPLNTPKPYLLQTMNDIVQQKDTKIKKEKEGYLISAKVNYPSSQSYHHEDMHFDKDGKIQWLQIYNEDNVVELKIVFNKVEYNTNFEKDYFKTPTTLEKEKSTSAIAEEDLPLYPVQVFSSKLENTSVVSSGGETRHILEYSGDKDFTVIETKKKASDETQTVIMPLDMMDSMELIGFYDGSHMSVMYDNVEFSVYSEDLEPEEMMDVISSMQVAVMK</sequence>